<evidence type="ECO:0000313" key="1">
    <source>
        <dbReference type="EMBL" id="SDJ30710.1"/>
    </source>
</evidence>
<organism evidence="1 2">
    <name type="scientific">Paraburkholderia steynii</name>
    <dbReference type="NCBI Taxonomy" id="1245441"/>
    <lineage>
        <taxon>Bacteria</taxon>
        <taxon>Pseudomonadati</taxon>
        <taxon>Pseudomonadota</taxon>
        <taxon>Betaproteobacteria</taxon>
        <taxon>Burkholderiales</taxon>
        <taxon>Burkholderiaceae</taxon>
        <taxon>Paraburkholderia</taxon>
    </lineage>
</organism>
<protein>
    <submittedName>
        <fullName evidence="1">D-alanyl-D-alanine carboxypeptidase</fullName>
    </submittedName>
</protein>
<sequence length="179" mass="19647">MAAAASHYPVIGSFATLPRYEEVVGSRTRFYHNTDPVVLQSDWDVRIAKTGYTREAGRCIVVDVNMPDGQLIIALLGARSSHARSAGLVTIRRWLDGDETPVVTPRRYHASTQMLQDWIVIRLKTAKHRATCRLPSPPCAFRRDAAGHTFQGVTAGHLITRPGAGLQPPLPARVPSDVT</sequence>
<keyword evidence="1" id="KW-0121">Carboxypeptidase</keyword>
<dbReference type="InterPro" id="IPR012338">
    <property type="entry name" value="Beta-lactam/transpept-like"/>
</dbReference>
<keyword evidence="1" id="KW-0378">Hydrolase</keyword>
<gene>
    <name evidence="1" type="ORF">SAMN04487926_14222</name>
</gene>
<proteinExistence type="predicted"/>
<name>A0A7Z7FP84_9BURK</name>
<accession>A0A7Z7FP84</accession>
<dbReference type="Gene3D" id="3.40.710.10">
    <property type="entry name" value="DD-peptidase/beta-lactamase superfamily"/>
    <property type="match status" value="1"/>
</dbReference>
<dbReference type="AlphaFoldDB" id="A0A7Z7FP84"/>
<keyword evidence="1" id="KW-0645">Protease</keyword>
<dbReference type="Proteomes" id="UP000198900">
    <property type="component" value="Unassembled WGS sequence"/>
</dbReference>
<dbReference type="SUPFAM" id="SSF56601">
    <property type="entry name" value="beta-lactamase/transpeptidase-like"/>
    <property type="match status" value="1"/>
</dbReference>
<dbReference type="EMBL" id="FNDI01000042">
    <property type="protein sequence ID" value="SDJ30710.1"/>
    <property type="molecule type" value="Genomic_DNA"/>
</dbReference>
<keyword evidence="2" id="KW-1185">Reference proteome</keyword>
<dbReference type="RefSeq" id="WP_244187009.1">
    <property type="nucleotide sequence ID" value="NZ_FNDI01000042.1"/>
</dbReference>
<dbReference type="GO" id="GO:0004180">
    <property type="term" value="F:carboxypeptidase activity"/>
    <property type="evidence" value="ECO:0007669"/>
    <property type="project" value="UniProtKB-KW"/>
</dbReference>
<evidence type="ECO:0000313" key="2">
    <source>
        <dbReference type="Proteomes" id="UP000198900"/>
    </source>
</evidence>
<reference evidence="1" key="1">
    <citation type="submission" date="2016-10" db="EMBL/GenBank/DDBJ databases">
        <authorList>
            <person name="Varghese N."/>
            <person name="Submissions S."/>
        </authorList>
    </citation>
    <scope>NUCLEOTIDE SEQUENCE [LARGE SCALE GENOMIC DNA]</scope>
    <source>
        <strain evidence="1">YR281</strain>
    </source>
</reference>
<comment type="caution">
    <text evidence="1">The sequence shown here is derived from an EMBL/GenBank/DDBJ whole genome shotgun (WGS) entry which is preliminary data.</text>
</comment>